<evidence type="ECO:0000313" key="3">
    <source>
        <dbReference type="Proteomes" id="UP000483379"/>
    </source>
</evidence>
<feature type="signal peptide" evidence="1">
    <location>
        <begin position="1"/>
        <end position="21"/>
    </location>
</feature>
<dbReference type="EMBL" id="JAAIJQ010000020">
    <property type="protein sequence ID" value="NEV61960.1"/>
    <property type="molecule type" value="Genomic_DNA"/>
</dbReference>
<organism evidence="2 3">
    <name type="scientific">Thiorhodococcus minor</name>
    <dbReference type="NCBI Taxonomy" id="57489"/>
    <lineage>
        <taxon>Bacteria</taxon>
        <taxon>Pseudomonadati</taxon>
        <taxon>Pseudomonadota</taxon>
        <taxon>Gammaproteobacteria</taxon>
        <taxon>Chromatiales</taxon>
        <taxon>Chromatiaceae</taxon>
        <taxon>Thiorhodococcus</taxon>
    </lineage>
</organism>
<dbReference type="RefSeq" id="WP_164452436.1">
    <property type="nucleotide sequence ID" value="NZ_JAAIJQ010000020.1"/>
</dbReference>
<name>A0A6M0JWS8_9GAMM</name>
<reference evidence="2 3" key="1">
    <citation type="submission" date="2020-02" db="EMBL/GenBank/DDBJ databases">
        <title>Genome sequences of Thiorhodococcus mannitoliphagus and Thiorhodococcus minor, purple sulfur photosynthetic bacteria in the gammaproteobacterial family, Chromatiaceae.</title>
        <authorList>
            <person name="Aviles F.A."/>
            <person name="Meyer T.E."/>
            <person name="Kyndt J.A."/>
        </authorList>
    </citation>
    <scope>NUCLEOTIDE SEQUENCE [LARGE SCALE GENOMIC DNA]</scope>
    <source>
        <strain evidence="2 3">DSM 11518</strain>
    </source>
</reference>
<keyword evidence="1" id="KW-0732">Signal</keyword>
<accession>A0A6M0JWS8</accession>
<comment type="caution">
    <text evidence="2">The sequence shown here is derived from an EMBL/GenBank/DDBJ whole genome shotgun (WGS) entry which is preliminary data.</text>
</comment>
<dbReference type="AlphaFoldDB" id="A0A6M0JWS8"/>
<evidence type="ECO:0000313" key="2">
    <source>
        <dbReference type="EMBL" id="NEV61960.1"/>
    </source>
</evidence>
<evidence type="ECO:0000256" key="1">
    <source>
        <dbReference type="SAM" id="SignalP"/>
    </source>
</evidence>
<sequence>MTNTPTAAFLTITLASALALALGGCQTQGSSRTDRRTPAPGMTTSELASCGCFSASRQSRYAIGPAPDAPPQEVQSVSILSYFCPVEEGGMARVVVVNGIAKEVFE</sequence>
<feature type="chain" id="PRO_5027089460" description="Lipoprotein" evidence="1">
    <location>
        <begin position="22"/>
        <end position="106"/>
    </location>
</feature>
<dbReference type="Proteomes" id="UP000483379">
    <property type="component" value="Unassembled WGS sequence"/>
</dbReference>
<proteinExistence type="predicted"/>
<evidence type="ECO:0008006" key="4">
    <source>
        <dbReference type="Google" id="ProtNLM"/>
    </source>
</evidence>
<keyword evidence="3" id="KW-1185">Reference proteome</keyword>
<protein>
    <recommendedName>
        <fullName evidence="4">Lipoprotein</fullName>
    </recommendedName>
</protein>
<gene>
    <name evidence="2" type="ORF">G3446_08665</name>
</gene>